<dbReference type="InterPro" id="IPR002173">
    <property type="entry name" value="Carboh/pur_kinase_PfkB_CS"/>
</dbReference>
<name>A0A7Y0U1W5_9ACTO</name>
<evidence type="ECO:0000256" key="2">
    <source>
        <dbReference type="ARBA" id="ARBA00022777"/>
    </source>
</evidence>
<proteinExistence type="predicted"/>
<dbReference type="Proteomes" id="UP000578252">
    <property type="component" value="Unassembled WGS sequence"/>
</dbReference>
<evidence type="ECO:0000313" key="6">
    <source>
        <dbReference type="Proteomes" id="UP000578252"/>
    </source>
</evidence>
<dbReference type="GO" id="GO:0008443">
    <property type="term" value="F:phosphofructokinase activity"/>
    <property type="evidence" value="ECO:0007669"/>
    <property type="project" value="TreeGrafter"/>
</dbReference>
<keyword evidence="1" id="KW-0808">Transferase</keyword>
<sequence length="388" mass="41143">MRMPLRLAPHEARKDSQMSATPPQSTAAGTAPASVPLVTFTPNPAVDITYQVEQVVFGTSHRVERIHRRAGGKGLNTASVLALMGYPVVATGFFTSPDYVADLQRREAESPGRFQWRALEMPWPNRLSVAVVAEGDATLFNEAAPNYGELTAAEIAATWENVWERVLDCDWAPPGALVSINGSFPLSTPLGMVSRLVAGLRSRGCWVLVDTSGEYLVEAARAGADCLKPNVAELRSATGIHEVPAAARALLELGAGSLLVSAGQEGLAYVCRDGGFETGEARESDKGEDFGQPLMNGTEKPASKAKPQVKAFWARPGRELSGNPTGAGDAAVAGFLAARAQSLGRQEALAQAVAWSAAAVPAAYAGVIETELVGELRREITYKTEDWS</sequence>
<dbReference type="EMBL" id="JABCUR010000006">
    <property type="protein sequence ID" value="NMW65414.1"/>
    <property type="molecule type" value="Genomic_DNA"/>
</dbReference>
<protein>
    <submittedName>
        <fullName evidence="5">1-phosphofructokinase</fullName>
    </submittedName>
</protein>
<evidence type="ECO:0000256" key="3">
    <source>
        <dbReference type="SAM" id="MobiDB-lite"/>
    </source>
</evidence>
<dbReference type="RefSeq" id="WP_169772116.1">
    <property type="nucleotide sequence ID" value="NZ_JABCUR010000006.1"/>
</dbReference>
<dbReference type="AlphaFoldDB" id="A0A7Y0U1W5"/>
<feature type="compositionally biased region" description="Basic and acidic residues" evidence="3">
    <location>
        <begin position="279"/>
        <end position="289"/>
    </location>
</feature>
<comment type="caution">
    <text evidence="5">The sequence shown here is derived from an EMBL/GenBank/DDBJ whole genome shotgun (WGS) entry which is preliminary data.</text>
</comment>
<dbReference type="Pfam" id="PF00294">
    <property type="entry name" value="PfkB"/>
    <property type="match status" value="1"/>
</dbReference>
<keyword evidence="2 5" id="KW-0418">Kinase</keyword>
<dbReference type="SUPFAM" id="SSF53613">
    <property type="entry name" value="Ribokinase-like"/>
    <property type="match status" value="1"/>
</dbReference>
<reference evidence="5 6" key="1">
    <citation type="submission" date="2020-04" db="EMBL/GenBank/DDBJ databases">
        <title>Antimicrobial susceptibility and clonality of vaginal-derived multi-drug resistant Mobiluncus isolates in China.</title>
        <authorList>
            <person name="Zhang X."/>
        </authorList>
    </citation>
    <scope>NUCLEOTIDE SEQUENCE [LARGE SCALE GENOMIC DNA]</scope>
    <source>
        <strain evidence="5 6">13</strain>
    </source>
</reference>
<feature type="compositionally biased region" description="Polar residues" evidence="3">
    <location>
        <begin position="17"/>
        <end position="28"/>
    </location>
</feature>
<feature type="region of interest" description="Disordered" evidence="3">
    <location>
        <begin position="1"/>
        <end position="31"/>
    </location>
</feature>
<evidence type="ECO:0000313" key="5">
    <source>
        <dbReference type="EMBL" id="NMW65414.1"/>
    </source>
</evidence>
<dbReference type="InterPro" id="IPR011611">
    <property type="entry name" value="PfkB_dom"/>
</dbReference>
<gene>
    <name evidence="5" type="ORF">HHJ78_07705</name>
</gene>
<feature type="region of interest" description="Disordered" evidence="3">
    <location>
        <begin position="278"/>
        <end position="306"/>
    </location>
</feature>
<organism evidence="5 6">
    <name type="scientific">Mobiluncus mulieris</name>
    <dbReference type="NCBI Taxonomy" id="2052"/>
    <lineage>
        <taxon>Bacteria</taxon>
        <taxon>Bacillati</taxon>
        <taxon>Actinomycetota</taxon>
        <taxon>Actinomycetes</taxon>
        <taxon>Actinomycetales</taxon>
        <taxon>Actinomycetaceae</taxon>
        <taxon>Mobiluncus</taxon>
    </lineage>
</organism>
<evidence type="ECO:0000256" key="1">
    <source>
        <dbReference type="ARBA" id="ARBA00022679"/>
    </source>
</evidence>
<dbReference type="PANTHER" id="PTHR46566">
    <property type="entry name" value="1-PHOSPHOFRUCTOKINASE-RELATED"/>
    <property type="match status" value="1"/>
</dbReference>
<dbReference type="Gene3D" id="3.40.1190.20">
    <property type="match status" value="2"/>
</dbReference>
<evidence type="ECO:0000259" key="4">
    <source>
        <dbReference type="Pfam" id="PF00294"/>
    </source>
</evidence>
<dbReference type="GO" id="GO:0005829">
    <property type="term" value="C:cytosol"/>
    <property type="evidence" value="ECO:0007669"/>
    <property type="project" value="TreeGrafter"/>
</dbReference>
<dbReference type="PANTHER" id="PTHR46566:SF5">
    <property type="entry name" value="1-PHOSPHOFRUCTOKINASE"/>
    <property type="match status" value="1"/>
</dbReference>
<dbReference type="InterPro" id="IPR029056">
    <property type="entry name" value="Ribokinase-like"/>
</dbReference>
<dbReference type="PROSITE" id="PS00584">
    <property type="entry name" value="PFKB_KINASES_2"/>
    <property type="match status" value="1"/>
</dbReference>
<feature type="domain" description="Carbohydrate kinase PfkB" evidence="4">
    <location>
        <begin position="167"/>
        <end position="276"/>
    </location>
</feature>
<accession>A0A7Y0U1W5</accession>